<keyword evidence="11 12" id="KW-1006">Bacterial flagellum protein export</keyword>
<dbReference type="InterPro" id="IPR029025">
    <property type="entry name" value="T3SS_substrate_exporter_C"/>
</dbReference>
<keyword evidence="5 12" id="KW-1003">Cell membrane</keyword>
<feature type="transmembrane region" description="Helical" evidence="12">
    <location>
        <begin position="183"/>
        <end position="210"/>
    </location>
</feature>
<proteinExistence type="inferred from homology"/>
<comment type="subcellular location">
    <subcellularLocation>
        <location evidence="1">Cell membrane</location>
        <topology evidence="1">Multi-pass membrane protein</topology>
    </subcellularLocation>
</comment>
<dbReference type="AlphaFoldDB" id="A0A4Y7R8A5"/>
<dbReference type="Gene3D" id="6.10.250.2080">
    <property type="match status" value="1"/>
</dbReference>
<evidence type="ECO:0000256" key="6">
    <source>
        <dbReference type="ARBA" id="ARBA00022692"/>
    </source>
</evidence>
<evidence type="ECO:0000313" key="15">
    <source>
        <dbReference type="Proteomes" id="UP000298324"/>
    </source>
</evidence>
<keyword evidence="7 12" id="KW-1005">Bacterial flagellum biogenesis</keyword>
<keyword evidence="14" id="KW-0282">Flagellum</keyword>
<keyword evidence="4 12" id="KW-0813">Transport</keyword>
<feature type="region of interest" description="Disordered" evidence="13">
    <location>
        <begin position="1"/>
        <end position="26"/>
    </location>
</feature>
<keyword evidence="15" id="KW-1185">Reference proteome</keyword>
<organism evidence="14 15">
    <name type="scientific">Pelotomaculum schinkii</name>
    <dbReference type="NCBI Taxonomy" id="78350"/>
    <lineage>
        <taxon>Bacteria</taxon>
        <taxon>Bacillati</taxon>
        <taxon>Bacillota</taxon>
        <taxon>Clostridia</taxon>
        <taxon>Eubacteriales</taxon>
        <taxon>Desulfotomaculaceae</taxon>
        <taxon>Pelotomaculum</taxon>
    </lineage>
</organism>
<keyword evidence="9 12" id="KW-1133">Transmembrane helix</keyword>
<dbReference type="GO" id="GO:0044780">
    <property type="term" value="P:bacterial-type flagellum assembly"/>
    <property type="evidence" value="ECO:0007669"/>
    <property type="project" value="InterPro"/>
</dbReference>
<evidence type="ECO:0000256" key="4">
    <source>
        <dbReference type="ARBA" id="ARBA00022448"/>
    </source>
</evidence>
<dbReference type="SUPFAM" id="SSF160544">
    <property type="entry name" value="EscU C-terminal domain-like"/>
    <property type="match status" value="1"/>
</dbReference>
<keyword evidence="6 12" id="KW-0812">Transmembrane</keyword>
<dbReference type="Gene3D" id="3.40.1690.10">
    <property type="entry name" value="secretion proteins EscU"/>
    <property type="match status" value="1"/>
</dbReference>
<dbReference type="PANTHER" id="PTHR30531:SF12">
    <property type="entry name" value="FLAGELLAR BIOSYNTHETIC PROTEIN FLHB"/>
    <property type="match status" value="1"/>
</dbReference>
<evidence type="ECO:0000256" key="5">
    <source>
        <dbReference type="ARBA" id="ARBA00022475"/>
    </source>
</evidence>
<gene>
    <name evidence="12 14" type="primary">flhB</name>
    <name evidence="14" type="ORF">Psch_03712</name>
</gene>
<dbReference type="EMBL" id="QFGA01000003">
    <property type="protein sequence ID" value="TEB04949.1"/>
    <property type="molecule type" value="Genomic_DNA"/>
</dbReference>
<dbReference type="GO" id="GO:0009306">
    <property type="term" value="P:protein secretion"/>
    <property type="evidence" value="ECO:0007669"/>
    <property type="project" value="InterPro"/>
</dbReference>
<dbReference type="Proteomes" id="UP000298324">
    <property type="component" value="Unassembled WGS sequence"/>
</dbReference>
<evidence type="ECO:0000256" key="12">
    <source>
        <dbReference type="RuleBase" id="RU364091"/>
    </source>
</evidence>
<evidence type="ECO:0000256" key="11">
    <source>
        <dbReference type="ARBA" id="ARBA00023225"/>
    </source>
</evidence>
<comment type="similarity">
    <text evidence="2 12">Belongs to the type III secretion exporter family.</text>
</comment>
<dbReference type="NCBIfam" id="TIGR00328">
    <property type="entry name" value="flhB"/>
    <property type="match status" value="1"/>
</dbReference>
<dbReference type="Pfam" id="PF01312">
    <property type="entry name" value="Bac_export_2"/>
    <property type="match status" value="1"/>
</dbReference>
<protein>
    <recommendedName>
        <fullName evidence="3 12">Flagellar biosynthetic protein FlhB</fullName>
    </recommendedName>
</protein>
<feature type="compositionally biased region" description="Basic and acidic residues" evidence="13">
    <location>
        <begin position="1"/>
        <end position="10"/>
    </location>
</feature>
<feature type="transmembrane region" description="Helical" evidence="12">
    <location>
        <begin position="145"/>
        <end position="163"/>
    </location>
</feature>
<keyword evidence="14" id="KW-0966">Cell projection</keyword>
<evidence type="ECO:0000256" key="8">
    <source>
        <dbReference type="ARBA" id="ARBA00022927"/>
    </source>
</evidence>
<dbReference type="InterPro" id="IPR006135">
    <property type="entry name" value="T3SS_substrate_exporter"/>
</dbReference>
<keyword evidence="8 12" id="KW-0653">Protein transport</keyword>
<comment type="function">
    <text evidence="12">Required for formation of the rod structure in the basal body of the flagellar apparatus. Together with FliI and FliH, may constitute the export apparatus of flagellin.</text>
</comment>
<feature type="transmembrane region" description="Helical" evidence="12">
    <location>
        <begin position="32"/>
        <end position="54"/>
    </location>
</feature>
<dbReference type="FunFam" id="3.40.1690.10:FF:000001">
    <property type="entry name" value="Flagellar biosynthetic protein FlhB"/>
    <property type="match status" value="1"/>
</dbReference>
<evidence type="ECO:0000256" key="13">
    <source>
        <dbReference type="SAM" id="MobiDB-lite"/>
    </source>
</evidence>
<evidence type="ECO:0000256" key="1">
    <source>
        <dbReference type="ARBA" id="ARBA00004651"/>
    </source>
</evidence>
<accession>A0A4Y7R8A5</accession>
<reference evidence="14 15" key="1">
    <citation type="journal article" date="2018" name="Environ. Microbiol.">
        <title>Novel energy conservation strategies and behaviour of Pelotomaculum schinkii driving syntrophic propionate catabolism.</title>
        <authorList>
            <person name="Hidalgo-Ahumada C.A.P."/>
            <person name="Nobu M.K."/>
            <person name="Narihiro T."/>
            <person name="Tamaki H."/>
            <person name="Liu W.T."/>
            <person name="Kamagata Y."/>
            <person name="Stams A.J.M."/>
            <person name="Imachi H."/>
            <person name="Sousa D.Z."/>
        </authorList>
    </citation>
    <scope>NUCLEOTIDE SEQUENCE [LARGE SCALE GENOMIC DNA]</scope>
    <source>
        <strain evidence="14 15">HH</strain>
    </source>
</reference>
<evidence type="ECO:0000313" key="14">
    <source>
        <dbReference type="EMBL" id="TEB04949.1"/>
    </source>
</evidence>
<comment type="caution">
    <text evidence="14">The sequence shown here is derived from an EMBL/GenBank/DDBJ whole genome shotgun (WGS) entry which is preliminary data.</text>
</comment>
<keyword evidence="10 12" id="KW-0472">Membrane</keyword>
<dbReference type="InterPro" id="IPR006136">
    <property type="entry name" value="FlhB"/>
</dbReference>
<dbReference type="PANTHER" id="PTHR30531">
    <property type="entry name" value="FLAGELLAR BIOSYNTHETIC PROTEIN FLHB"/>
    <property type="match status" value="1"/>
</dbReference>
<evidence type="ECO:0000256" key="7">
    <source>
        <dbReference type="ARBA" id="ARBA00022795"/>
    </source>
</evidence>
<dbReference type="PRINTS" id="PR00950">
    <property type="entry name" value="TYPE3IMSPROT"/>
</dbReference>
<evidence type="ECO:0000256" key="9">
    <source>
        <dbReference type="ARBA" id="ARBA00022989"/>
    </source>
</evidence>
<keyword evidence="14" id="KW-0969">Cilium</keyword>
<dbReference type="GO" id="GO:0005886">
    <property type="term" value="C:plasma membrane"/>
    <property type="evidence" value="ECO:0007669"/>
    <property type="project" value="UniProtKB-SubCell"/>
</dbReference>
<dbReference type="RefSeq" id="WP_190259233.1">
    <property type="nucleotide sequence ID" value="NZ_QFGA01000003.1"/>
</dbReference>
<sequence length="358" mass="40511">MADSAQERTEQATPRRIKEARQKGQVSRSPDLTGALCLMAMVALVYAIKGQFILDLQRYLAGYFSDVAHIHFYEKSPVSLLNDAATFSLKLLAPFFGVSLLAVIASSLVQVGFLFSPEVLKPKAAHLNPMPGLQRMFSTRSLVELVKSVLKFGIIGCITYSLIKANLGELLLVLNRPPGGIYQTIIGFILTVAWWGALAYLALSLFDYMYQRYDYRKSLKMSKQEVKEEFRQTEGDQQIKFRQREMRRSMSLNRIISEVPQSTVVVTNPTHLAVALLYRQGEMSAPRVVAKGAGRLAEQIRKIARENKVPVMENKELARFLYKNVDVDQEIPLEIYQAVAQILAMVYRLKAKEHYRAI</sequence>
<evidence type="ECO:0000256" key="10">
    <source>
        <dbReference type="ARBA" id="ARBA00023136"/>
    </source>
</evidence>
<evidence type="ECO:0000256" key="2">
    <source>
        <dbReference type="ARBA" id="ARBA00010690"/>
    </source>
</evidence>
<name>A0A4Y7R8A5_9FIRM</name>
<evidence type="ECO:0000256" key="3">
    <source>
        <dbReference type="ARBA" id="ARBA00021622"/>
    </source>
</evidence>
<feature type="transmembrane region" description="Helical" evidence="12">
    <location>
        <begin position="91"/>
        <end position="115"/>
    </location>
</feature>